<evidence type="ECO:0000259" key="3">
    <source>
        <dbReference type="Pfam" id="PF18962"/>
    </source>
</evidence>
<dbReference type="Pfam" id="PF18962">
    <property type="entry name" value="Por_Secre_tail"/>
    <property type="match status" value="1"/>
</dbReference>
<proteinExistence type="predicted"/>
<accession>A0A8J6P448</accession>
<comment type="caution">
    <text evidence="4">The sequence shown here is derived from an EMBL/GenBank/DDBJ whole genome shotgun (WGS) entry which is preliminary data.</text>
</comment>
<feature type="compositionally biased region" description="Polar residues" evidence="2">
    <location>
        <begin position="268"/>
        <end position="278"/>
    </location>
</feature>
<gene>
    <name evidence="4" type="ORF">H9Y05_01475</name>
</gene>
<dbReference type="NCBIfam" id="TIGR04183">
    <property type="entry name" value="Por_Secre_tail"/>
    <property type="match status" value="1"/>
</dbReference>
<keyword evidence="5" id="KW-1185">Reference proteome</keyword>
<feature type="domain" description="Secretion system C-terminal sorting" evidence="3">
    <location>
        <begin position="974"/>
        <end position="1045"/>
    </location>
</feature>
<keyword evidence="1" id="KW-0732">Signal</keyword>
<dbReference type="EMBL" id="JACVEL010000001">
    <property type="protein sequence ID" value="MBC9811132.1"/>
    <property type="molecule type" value="Genomic_DNA"/>
</dbReference>
<reference evidence="4" key="1">
    <citation type="submission" date="2020-09" db="EMBL/GenBank/DDBJ databases">
        <title>Taishania pollutisoli gen. nov., sp. nov., Isolated from Tetrabromobisphenol A-Contaminated Soil.</title>
        <authorList>
            <person name="Chen Q."/>
        </authorList>
    </citation>
    <scope>NUCLEOTIDE SEQUENCE</scope>
    <source>
        <strain evidence="4">CZZ-1</strain>
    </source>
</reference>
<evidence type="ECO:0000313" key="4">
    <source>
        <dbReference type="EMBL" id="MBC9811132.1"/>
    </source>
</evidence>
<dbReference type="AlphaFoldDB" id="A0A8J6P448"/>
<name>A0A8J6P448_9FLAO</name>
<evidence type="ECO:0000256" key="2">
    <source>
        <dbReference type="SAM" id="MobiDB-lite"/>
    </source>
</evidence>
<evidence type="ECO:0000313" key="5">
    <source>
        <dbReference type="Proteomes" id="UP000652681"/>
    </source>
</evidence>
<organism evidence="4 5">
    <name type="scientific">Taishania pollutisoli</name>
    <dbReference type="NCBI Taxonomy" id="2766479"/>
    <lineage>
        <taxon>Bacteria</taxon>
        <taxon>Pseudomonadati</taxon>
        <taxon>Bacteroidota</taxon>
        <taxon>Flavobacteriia</taxon>
        <taxon>Flavobacteriales</taxon>
        <taxon>Crocinitomicaceae</taxon>
        <taxon>Taishania</taxon>
    </lineage>
</organism>
<sequence>MKKKLSLYSLLFLLITLNKGTLLFGQNQAQESERAAKYTVDESKFLWENEPFGTYAQGSEIIQKRDATTKHFRNPDGTITAHVSSGKINYFENGQWKTIFHSIVPSSTGFENTTNNHKTYYPSTSAGNIKTTLANGATLIDLKNLKMYYEVNGNPVQTQNIQEKQGMVNYNELTYSNVYGVGIDLRLTQNTTQRKMDYIINSPAALINIPSGAQFLVFEEQVVLPNAWTAQLVNNEILLIDPTNTVQVIYEKPIFSDTPQHHHHDGNCNHSPSQNSGKSMHRKEGISELIQVGNTLTIKTKVSITWLTAPERSYPIIIDPTANFTPNNATAWTGSLQSWTGYAGTNTIRDNDFIAVGKFDDGDDDVLSGWAKFNIGGIPDGSCVSSAALWYKVYYNATTQSSCVTQVRTRHMANDPVPATNATILTDIRDGAIYSNADWAIKQVNAEGGTNFWYTKSLNANSELQASLAVDWFGVGLEMYNHTGGHADCWIEIRGYSNADRIYLRVTYDPPPTDPGFGNFMWNVAGHNGNNIDLTGTTYYGYYTQNTGSTTDFGFNTQDMTYSGWNNTLSPSSSPTWNGCILPNDNFTFVHKRRGFPCGTYQLTLNNWDDATRVYINGNPTPVWSCPDWNGAGTCTGGIGVYALDPNSTIEVRTAEGVGGANASLSITPVVSTLALSGDSRTCPVSGDQWVHFYTGSDGRYLASVRGTSPASNLGNVTVTAYDDVNPLNVPACNDPGYITSVMERHWVITPTVDGAAEVRLPYYGEELSQLTTVANANSNPDDNVSGQASVRLSKYSGGVFPASVNVNSSPFDNCPALGGVAGMTTIHNNSGVGTVAGVTIPGGEASALYSQYTIPGFSEFWLHGMNPTSPLAVNLSSFTTHCEENTVRIRWTTASEQNSDYFTLERSRDGYNWDAIATIDGAGTTNSTTNYEVIDNAATEVYYRLIQTNFDGTSELFGPVMSNCTSSANELKIYPNPTNGVFTVALIASESIGDATIRIQDVSGKIVADRTVSVLSGTNNVSFEEKHLARGTYIVSVQVKDKNIYTPVRLVIQ</sequence>
<dbReference type="Proteomes" id="UP000652681">
    <property type="component" value="Unassembled WGS sequence"/>
</dbReference>
<protein>
    <submittedName>
        <fullName evidence="4">T9SS type A sorting domain-containing protein</fullName>
    </submittedName>
</protein>
<evidence type="ECO:0000256" key="1">
    <source>
        <dbReference type="ARBA" id="ARBA00022729"/>
    </source>
</evidence>
<dbReference type="InterPro" id="IPR026444">
    <property type="entry name" value="Secre_tail"/>
</dbReference>
<dbReference type="RefSeq" id="WP_163492387.1">
    <property type="nucleotide sequence ID" value="NZ_JACVEL010000001.1"/>
</dbReference>
<feature type="region of interest" description="Disordered" evidence="2">
    <location>
        <begin position="259"/>
        <end position="282"/>
    </location>
</feature>